<organism evidence="2">
    <name type="scientific">Darwinula stevensoni</name>
    <dbReference type="NCBI Taxonomy" id="69355"/>
    <lineage>
        <taxon>Eukaryota</taxon>
        <taxon>Metazoa</taxon>
        <taxon>Ecdysozoa</taxon>
        <taxon>Arthropoda</taxon>
        <taxon>Crustacea</taxon>
        <taxon>Oligostraca</taxon>
        <taxon>Ostracoda</taxon>
        <taxon>Podocopa</taxon>
        <taxon>Podocopida</taxon>
        <taxon>Darwinulocopina</taxon>
        <taxon>Darwinuloidea</taxon>
        <taxon>Darwinulidae</taxon>
        <taxon>Darwinula</taxon>
    </lineage>
</organism>
<feature type="region of interest" description="Disordered" evidence="1">
    <location>
        <begin position="230"/>
        <end position="328"/>
    </location>
</feature>
<evidence type="ECO:0000313" key="3">
    <source>
        <dbReference type="Proteomes" id="UP000677054"/>
    </source>
</evidence>
<name>A0A7R9A3P2_9CRUS</name>
<dbReference type="AlphaFoldDB" id="A0A7R9A3P2"/>
<keyword evidence="3" id="KW-1185">Reference proteome</keyword>
<dbReference type="PANTHER" id="PTHR21521">
    <property type="entry name" value="AMUN, ISOFORM A"/>
    <property type="match status" value="1"/>
</dbReference>
<dbReference type="EMBL" id="CAJPEV010000168">
    <property type="protein sequence ID" value="CAG0881739.1"/>
    <property type="molecule type" value="Genomic_DNA"/>
</dbReference>
<sequence length="328" mass="36511">MASMKDTKTFFEKGTPAQFEYVLSIYDDALRLKAEQKKKPEELLKLDKWYQEELPKNLRQRDKDKHLTHDELVQCMKWKLARGKFRPRLKELVQMNTPRHVQSESKKAFRALLKKDDVSSAIQALCNLKGVGPAMASAILAAGCPERIPFMADECLLSVPGSEGIDYTLKEYLTFLEQISEVVKRLNRQSGHTEGKASWTAHKVELALWCHYTASELKASLLDKLPCGDEVPSSPATKTHSENGESQQEMNGPNGNEEDDQSRDSGLSDSNHPPSSTKQSPSPGYAENSNSNFSDLPHDEGIAPARQASASVSISDDEPPSKVPKVDQ</sequence>
<protein>
    <submittedName>
        <fullName evidence="2">Uncharacterized protein</fullName>
    </submittedName>
</protein>
<dbReference type="EMBL" id="LR899685">
    <property type="protein sequence ID" value="CAD7241724.1"/>
    <property type="molecule type" value="Genomic_DNA"/>
</dbReference>
<dbReference type="OrthoDB" id="8249012at2759"/>
<evidence type="ECO:0000256" key="1">
    <source>
        <dbReference type="SAM" id="MobiDB-lite"/>
    </source>
</evidence>
<feature type="compositionally biased region" description="Polar residues" evidence="1">
    <location>
        <begin position="234"/>
        <end position="254"/>
    </location>
</feature>
<proteinExistence type="predicted"/>
<evidence type="ECO:0000313" key="2">
    <source>
        <dbReference type="EMBL" id="CAD7241724.1"/>
    </source>
</evidence>
<feature type="compositionally biased region" description="Polar residues" evidence="1">
    <location>
        <begin position="264"/>
        <end position="294"/>
    </location>
</feature>
<reference evidence="2" key="1">
    <citation type="submission" date="2020-11" db="EMBL/GenBank/DDBJ databases">
        <authorList>
            <person name="Tran Van P."/>
        </authorList>
    </citation>
    <scope>NUCLEOTIDE SEQUENCE</scope>
</reference>
<accession>A0A7R9A3P2</accession>
<dbReference type="PANTHER" id="PTHR21521:SF0">
    <property type="entry name" value="AMUN, ISOFORM A"/>
    <property type="match status" value="1"/>
</dbReference>
<dbReference type="Proteomes" id="UP000677054">
    <property type="component" value="Unassembled WGS sequence"/>
</dbReference>
<gene>
    <name evidence="2" type="ORF">DSTB1V02_LOCUS1704</name>
</gene>